<dbReference type="InterPro" id="IPR042094">
    <property type="entry name" value="T2SS_GspF_sf"/>
</dbReference>
<evidence type="ECO:0000313" key="10">
    <source>
        <dbReference type="Proteomes" id="UP000315017"/>
    </source>
</evidence>
<protein>
    <submittedName>
        <fullName evidence="9">Type IV pilin biogenesis protein</fullName>
    </submittedName>
</protein>
<feature type="transmembrane region" description="Helical" evidence="7">
    <location>
        <begin position="246"/>
        <end position="270"/>
    </location>
</feature>
<feature type="transmembrane region" description="Helical" evidence="7">
    <location>
        <begin position="38"/>
        <end position="56"/>
    </location>
</feature>
<feature type="transmembrane region" description="Helical" evidence="7">
    <location>
        <begin position="412"/>
        <end position="440"/>
    </location>
</feature>
<keyword evidence="5 7" id="KW-1133">Transmembrane helix</keyword>
<evidence type="ECO:0000313" key="9">
    <source>
        <dbReference type="EMBL" id="QDU29855.1"/>
    </source>
</evidence>
<dbReference type="OrthoDB" id="242349at2"/>
<evidence type="ECO:0000256" key="1">
    <source>
        <dbReference type="ARBA" id="ARBA00004651"/>
    </source>
</evidence>
<evidence type="ECO:0000256" key="7">
    <source>
        <dbReference type="SAM" id="Phobius"/>
    </source>
</evidence>
<dbReference type="EMBL" id="CP036274">
    <property type="protein sequence ID" value="QDU29855.1"/>
    <property type="molecule type" value="Genomic_DNA"/>
</dbReference>
<evidence type="ECO:0000256" key="4">
    <source>
        <dbReference type="ARBA" id="ARBA00022692"/>
    </source>
</evidence>
<gene>
    <name evidence="9" type="ORF">ETAA8_49710</name>
</gene>
<evidence type="ECO:0000259" key="8">
    <source>
        <dbReference type="Pfam" id="PF00482"/>
    </source>
</evidence>
<feature type="transmembrane region" description="Helical" evidence="7">
    <location>
        <begin position="191"/>
        <end position="213"/>
    </location>
</feature>
<accession>A0A517YI16</accession>
<keyword evidence="4 7" id="KW-0812">Transmembrane</keyword>
<evidence type="ECO:0000256" key="3">
    <source>
        <dbReference type="ARBA" id="ARBA00022475"/>
    </source>
</evidence>
<comment type="subcellular location">
    <subcellularLocation>
        <location evidence="1">Cell membrane</location>
        <topology evidence="1">Multi-pass membrane protein</topology>
    </subcellularLocation>
</comment>
<dbReference type="PANTHER" id="PTHR30012">
    <property type="entry name" value="GENERAL SECRETION PATHWAY PROTEIN"/>
    <property type="match status" value="1"/>
</dbReference>
<organism evidence="9 10">
    <name type="scientific">Anatilimnocola aggregata</name>
    <dbReference type="NCBI Taxonomy" id="2528021"/>
    <lineage>
        <taxon>Bacteria</taxon>
        <taxon>Pseudomonadati</taxon>
        <taxon>Planctomycetota</taxon>
        <taxon>Planctomycetia</taxon>
        <taxon>Pirellulales</taxon>
        <taxon>Pirellulaceae</taxon>
        <taxon>Anatilimnocola</taxon>
    </lineage>
</organism>
<evidence type="ECO:0000256" key="6">
    <source>
        <dbReference type="ARBA" id="ARBA00023136"/>
    </source>
</evidence>
<comment type="similarity">
    <text evidence="2">Belongs to the GSP F family.</text>
</comment>
<reference evidence="9 10" key="1">
    <citation type="submission" date="2019-02" db="EMBL/GenBank/DDBJ databases">
        <title>Deep-cultivation of Planctomycetes and their phenomic and genomic characterization uncovers novel biology.</title>
        <authorList>
            <person name="Wiegand S."/>
            <person name="Jogler M."/>
            <person name="Boedeker C."/>
            <person name="Pinto D."/>
            <person name="Vollmers J."/>
            <person name="Rivas-Marin E."/>
            <person name="Kohn T."/>
            <person name="Peeters S.H."/>
            <person name="Heuer A."/>
            <person name="Rast P."/>
            <person name="Oberbeckmann S."/>
            <person name="Bunk B."/>
            <person name="Jeske O."/>
            <person name="Meyerdierks A."/>
            <person name="Storesund J.E."/>
            <person name="Kallscheuer N."/>
            <person name="Luecker S."/>
            <person name="Lage O.M."/>
            <person name="Pohl T."/>
            <person name="Merkel B.J."/>
            <person name="Hornburger P."/>
            <person name="Mueller R.-W."/>
            <person name="Bruemmer F."/>
            <person name="Labrenz M."/>
            <person name="Spormann A.M."/>
            <person name="Op den Camp H."/>
            <person name="Overmann J."/>
            <person name="Amann R."/>
            <person name="Jetten M.S.M."/>
            <person name="Mascher T."/>
            <person name="Medema M.H."/>
            <person name="Devos D.P."/>
            <person name="Kaster A.-K."/>
            <person name="Ovreas L."/>
            <person name="Rohde M."/>
            <person name="Galperin M.Y."/>
            <person name="Jogler C."/>
        </authorList>
    </citation>
    <scope>NUCLEOTIDE SEQUENCE [LARGE SCALE GENOMIC DNA]</scope>
    <source>
        <strain evidence="9 10">ETA_A8</strain>
    </source>
</reference>
<dbReference type="Proteomes" id="UP000315017">
    <property type="component" value="Chromosome"/>
</dbReference>
<dbReference type="KEGG" id="aagg:ETAA8_49710"/>
<dbReference type="Gene3D" id="1.20.81.30">
    <property type="entry name" value="Type II secretion system (T2SS), domain F"/>
    <property type="match status" value="1"/>
</dbReference>
<dbReference type="AlphaFoldDB" id="A0A517YI16"/>
<feature type="domain" description="Type II secretion system protein GspF" evidence="8">
    <location>
        <begin position="314"/>
        <end position="435"/>
    </location>
</feature>
<proteinExistence type="inferred from homology"/>
<keyword evidence="3" id="KW-1003">Cell membrane</keyword>
<keyword evidence="6 7" id="KW-0472">Membrane</keyword>
<evidence type="ECO:0000256" key="2">
    <source>
        <dbReference type="ARBA" id="ARBA00005745"/>
    </source>
</evidence>
<evidence type="ECO:0000256" key="5">
    <source>
        <dbReference type="ARBA" id="ARBA00022989"/>
    </source>
</evidence>
<dbReference type="InterPro" id="IPR003004">
    <property type="entry name" value="GspF/PilC"/>
</dbReference>
<dbReference type="RefSeq" id="WP_145094341.1">
    <property type="nucleotide sequence ID" value="NZ_CP036274.1"/>
</dbReference>
<keyword evidence="10" id="KW-1185">Reference proteome</keyword>
<dbReference type="Pfam" id="PF00482">
    <property type="entry name" value="T2SSF"/>
    <property type="match status" value="1"/>
</dbReference>
<feature type="transmembrane region" description="Helical" evidence="7">
    <location>
        <begin position="6"/>
        <end position="26"/>
    </location>
</feature>
<dbReference type="InterPro" id="IPR018076">
    <property type="entry name" value="T2SS_GspF_dom"/>
</dbReference>
<dbReference type="GO" id="GO:0005886">
    <property type="term" value="C:plasma membrane"/>
    <property type="evidence" value="ECO:0007669"/>
    <property type="project" value="UniProtKB-SubCell"/>
</dbReference>
<sequence>MQSLGPLTLVIFLVPGIALLMALRLFYRKEVVTSANQARLAISLAAWVMIFVAVFGAGIGTLSFLSTIYLPMTLIAILMLIDRFRRSEHHALLNTLAFSAEKGIPLQETARAFAQEHAGDAGVRAHCLAERLEAGATLSEATRVARLRLSTPMRLAVNMSDVLTLRGLTLKSQLNWGNESDAALRTIISRLVYLCVSFVALQVIVIFVMLKILPVFQKMFEEFGLILPAMTQSLVTFSKWMVMEGWLFAIPLLLLGLAAAFVGIVFYSGIYSFPVVPGSQARSRNAMLPDVMRFMDWLFFLRMFFWRYDASLVLRSLSLLLQQHQPLPQALILLANVYPRPNVRRRLTRAAVEVEQGRDWKQALRKQWLVGPAELAVLAAAERAGNLPWALDEMGESLMRRLTYRMMVVYQFVYPALLLSFGLFVGYFAIAMMLPLFALIQGLT</sequence>
<name>A0A517YI16_9BACT</name>
<feature type="transmembrane region" description="Helical" evidence="7">
    <location>
        <begin position="62"/>
        <end position="81"/>
    </location>
</feature>
<dbReference type="PANTHER" id="PTHR30012:SF0">
    <property type="entry name" value="TYPE II SECRETION SYSTEM PROTEIN F-RELATED"/>
    <property type="match status" value="1"/>
</dbReference>